<keyword evidence="5" id="KW-0378">Hydrolase</keyword>
<dbReference type="Proteomes" id="UP000178485">
    <property type="component" value="Chromosome i"/>
</dbReference>
<proteinExistence type="predicted"/>
<evidence type="ECO:0000259" key="3">
    <source>
        <dbReference type="Pfam" id="PF16335"/>
    </source>
</evidence>
<feature type="domain" description="Glutaminase A N-terminal" evidence="4">
    <location>
        <begin position="263"/>
        <end position="492"/>
    </location>
</feature>
<dbReference type="InterPro" id="IPR052743">
    <property type="entry name" value="Glutaminase_GtaA"/>
</dbReference>
<keyword evidence="6" id="KW-1185">Reference proteome</keyword>
<dbReference type="PROSITE" id="PS51257">
    <property type="entry name" value="PROKAR_LIPOPROTEIN"/>
    <property type="match status" value="1"/>
</dbReference>
<feature type="domain" description="Glutaminase A central" evidence="3">
    <location>
        <begin position="500"/>
        <end position="837"/>
    </location>
</feature>
<dbReference type="InterPro" id="IPR032515">
    <property type="entry name" value="DUF4964"/>
</dbReference>
<dbReference type="AlphaFoldDB" id="A0A1G4G785"/>
<feature type="signal peptide" evidence="1">
    <location>
        <begin position="1"/>
        <end position="23"/>
    </location>
</feature>
<gene>
    <name evidence="5" type="primary">gtaA</name>
    <name evidence="5" type="ORF">ING2E5A_1579</name>
</gene>
<evidence type="ECO:0000256" key="1">
    <source>
        <dbReference type="SAM" id="SignalP"/>
    </source>
</evidence>
<dbReference type="PANTHER" id="PTHR31987:SF1">
    <property type="entry name" value="GLUTAMINASE A"/>
    <property type="match status" value="1"/>
</dbReference>
<feature type="domain" description="DUF4964" evidence="2">
    <location>
        <begin position="15"/>
        <end position="101"/>
    </location>
</feature>
<dbReference type="InterPro" id="IPR008979">
    <property type="entry name" value="Galactose-bd-like_sf"/>
</dbReference>
<dbReference type="Pfam" id="PF16334">
    <property type="entry name" value="DUF4964"/>
    <property type="match status" value="1"/>
</dbReference>
<dbReference type="InterPro" id="IPR033433">
    <property type="entry name" value="GtaA_N"/>
</dbReference>
<dbReference type="KEGG" id="pmuc:ING2E5A_1579"/>
<feature type="chain" id="PRO_5009603904" evidence="1">
    <location>
        <begin position="24"/>
        <end position="844"/>
    </location>
</feature>
<organism evidence="5 6">
    <name type="scientific">Petrimonas mucosa</name>
    <dbReference type="NCBI Taxonomy" id="1642646"/>
    <lineage>
        <taxon>Bacteria</taxon>
        <taxon>Pseudomonadati</taxon>
        <taxon>Bacteroidota</taxon>
        <taxon>Bacteroidia</taxon>
        <taxon>Bacteroidales</taxon>
        <taxon>Dysgonomonadaceae</taxon>
        <taxon>Petrimonas</taxon>
    </lineage>
</organism>
<dbReference type="InterPro" id="IPR032514">
    <property type="entry name" value="GtaA_central"/>
</dbReference>
<dbReference type="STRING" id="1642646.ING2E5A_1579"/>
<dbReference type="GO" id="GO:0004359">
    <property type="term" value="F:glutaminase activity"/>
    <property type="evidence" value="ECO:0007669"/>
    <property type="project" value="UniProtKB-EC"/>
</dbReference>
<accession>A0A1G4G785</accession>
<dbReference type="Pfam" id="PF16335">
    <property type="entry name" value="GtaA_6_Hairpin"/>
    <property type="match status" value="1"/>
</dbReference>
<reference evidence="5 6" key="1">
    <citation type="submission" date="2016-08" db="EMBL/GenBank/DDBJ databases">
        <authorList>
            <person name="Seilhamer J.J."/>
        </authorList>
    </citation>
    <scope>NUCLEOTIDE SEQUENCE [LARGE SCALE GENOMIC DNA]</scope>
    <source>
        <strain evidence="5">ING2-E5A</strain>
    </source>
</reference>
<evidence type="ECO:0000313" key="5">
    <source>
        <dbReference type="EMBL" id="SCM57933.1"/>
    </source>
</evidence>
<dbReference type="Gene3D" id="2.60.120.260">
    <property type="entry name" value="Galactose-binding domain-like"/>
    <property type="match status" value="1"/>
</dbReference>
<dbReference type="GO" id="GO:0005975">
    <property type="term" value="P:carbohydrate metabolic process"/>
    <property type="evidence" value="ECO:0007669"/>
    <property type="project" value="InterPro"/>
</dbReference>
<evidence type="ECO:0000313" key="6">
    <source>
        <dbReference type="Proteomes" id="UP000178485"/>
    </source>
</evidence>
<evidence type="ECO:0000259" key="4">
    <source>
        <dbReference type="Pfam" id="PF17168"/>
    </source>
</evidence>
<dbReference type="EMBL" id="LT608328">
    <property type="protein sequence ID" value="SCM57933.1"/>
    <property type="molecule type" value="Genomic_DNA"/>
</dbReference>
<protein>
    <submittedName>
        <fullName evidence="5">Glutaminase A</fullName>
        <ecNumber evidence="5">3.5.1.2</ecNumber>
    </submittedName>
</protein>
<dbReference type="PANTHER" id="PTHR31987">
    <property type="entry name" value="GLUTAMINASE A-RELATED"/>
    <property type="match status" value="1"/>
</dbReference>
<dbReference type="SUPFAM" id="SSF49785">
    <property type="entry name" value="Galactose-binding domain-like"/>
    <property type="match status" value="1"/>
</dbReference>
<evidence type="ECO:0000259" key="2">
    <source>
        <dbReference type="Pfam" id="PF16334"/>
    </source>
</evidence>
<dbReference type="EC" id="3.5.1.2" evidence="5"/>
<dbReference type="Pfam" id="PF17168">
    <property type="entry name" value="DUF5127"/>
    <property type="match status" value="1"/>
</dbReference>
<dbReference type="SUPFAM" id="SSF48208">
    <property type="entry name" value="Six-hairpin glycosidases"/>
    <property type="match status" value="1"/>
</dbReference>
<dbReference type="InterPro" id="IPR008928">
    <property type="entry name" value="6-hairpin_glycosidase_sf"/>
</dbReference>
<sequence length="844" mass="96338">MKKNGLLLTLISFIALLSCGKPAKNSIIIATDLTTELRAPSYPLVTVDPYFNAWSNVNNLYDDQVRHWTEKEFPLIGALRVDGTIYRFMGIEKTPLKAILPTSHEEKWEGKYTFQQPTGEGWKSLDYDDSSWKTGQSAFGTENEPNLSTLWQTKDIWIRRTFNLDDDLKDRDIFLHYSHDDIFELYVNGIEVANTGYSWKYDVQTELGEEVKATLKEGENIITAHCHNRTGGAYVDFGLYELESNKSTLANTALQKSVSVLPTQTVYKFDCGDIELDLIFTSPLLLDDLELVSRPISYISYQLRSKTNQPHEVQIYFETTPQWAVHNISQAVTFEEIENNRLKFLKTGTVEQPILEKKGDDVRIDWGYFYMVGHNDKSTNMKFGDYWKVKQEFSSTGAVSGTETESLSEKMNSENMTVLAYSKDLGKVTNNMTTGYIMLGYDDIFSVRYFDEDLKGYWTKDGTVDIFTVFDDAVDEYSSIMKRCDEFNHNLFSDAERVGGRKYAELVSLVYRQAIAAHKLVKDKEGNLLFFSKENNSNGSIGTVDITYPSSPLFLIYNPDLVKAMLNPIFYYSESGKWTKPFAAHDVGTYPIANGQTYGGDMPIEESGNVLILTAAISEIEGNADYAAQHWETLTTWTQYLKEYGLDPENQLCTDDFAGHLAHNTNLSIKAIMGIASYGKLAGMLGKTDVAEEYMQIAKDMATQWETMADDGNHYRLTFDRPGTWSQKYNIVWDKLLKFNIFNPKIIKKEMALYKTLQNEYGLPLDNRATYTKTDWIMWTATLSGDRSDFDALIDPVYKYANETTSRVPISDWHDTHTAVRMNFKARSVVGGYYMKLLEDLLKR</sequence>
<keyword evidence="1" id="KW-0732">Signal</keyword>
<name>A0A1G4G785_9BACT</name>
<dbReference type="RefSeq" id="WP_071136884.1">
    <property type="nucleotide sequence ID" value="NZ_LT608328.1"/>
</dbReference>